<proteinExistence type="inferred from homology"/>
<keyword evidence="9" id="KW-1185">Reference proteome</keyword>
<dbReference type="PANTHER" id="PTHR35936:SF38">
    <property type="entry name" value="GLUTAMINE-BINDING PERIPLASMIC PROTEIN"/>
    <property type="match status" value="1"/>
</dbReference>
<dbReference type="STRING" id="207559.Dde_0168"/>
<dbReference type="GO" id="GO:0016020">
    <property type="term" value="C:membrane"/>
    <property type="evidence" value="ECO:0007669"/>
    <property type="project" value="InterPro"/>
</dbReference>
<name>Q317C7_OLEA2</name>
<dbReference type="CDD" id="cd00994">
    <property type="entry name" value="PBP2_GlnH"/>
    <property type="match status" value="1"/>
</dbReference>
<dbReference type="HOGENOM" id="CLU_019602_18_2_7"/>
<dbReference type="RefSeq" id="WP_011366330.1">
    <property type="nucleotide sequence ID" value="NC_007519.1"/>
</dbReference>
<evidence type="ECO:0000256" key="2">
    <source>
        <dbReference type="ARBA" id="ARBA00010333"/>
    </source>
</evidence>
<dbReference type="InterPro" id="IPR001320">
    <property type="entry name" value="Iontro_rcpt_C"/>
</dbReference>
<evidence type="ECO:0000259" key="7">
    <source>
        <dbReference type="SMART" id="SM00079"/>
    </source>
</evidence>
<dbReference type="Pfam" id="PF00497">
    <property type="entry name" value="SBP_bac_3"/>
    <property type="match status" value="1"/>
</dbReference>
<evidence type="ECO:0000256" key="5">
    <source>
        <dbReference type="SAM" id="SignalP"/>
    </source>
</evidence>
<keyword evidence="3 5" id="KW-0732">Signal</keyword>
<evidence type="ECO:0000256" key="3">
    <source>
        <dbReference type="ARBA" id="ARBA00022729"/>
    </source>
</evidence>
<sequence>MKRVILAAFALVMLLSANAWAQKLVVAHDTNFKPFEFKDETGNYTGFDIELWKAIASEIGVEYTFQPNDFNGIIPGLQSATFDAGIAGITIKPERQEVVDFSDPYYDSGLVILVRADNNDIKGIEDLKDKVISTKLATSSADFAAGFAPKDNIKLYPNNDAMFLELLSGGADAVIFDMPVVKDFAQKAGKGQVKVVGPLYQGQSYGIAFPKGSDLKPKVDAALKKLRENGTYEKLYIKWFGYAPAKK</sequence>
<evidence type="ECO:0000256" key="4">
    <source>
        <dbReference type="RuleBase" id="RU003744"/>
    </source>
</evidence>
<dbReference type="AlphaFoldDB" id="Q317C7"/>
<dbReference type="InterPro" id="IPR044132">
    <property type="entry name" value="PBP2_GlnH"/>
</dbReference>
<feature type="domain" description="Solute-binding protein family 3/N-terminal" evidence="6">
    <location>
        <begin position="23"/>
        <end position="243"/>
    </location>
</feature>
<dbReference type="EMBL" id="CP000112">
    <property type="protein sequence ID" value="ABB36969.1"/>
    <property type="molecule type" value="Genomic_DNA"/>
</dbReference>
<evidence type="ECO:0000313" key="8">
    <source>
        <dbReference type="EMBL" id="ABB36969.1"/>
    </source>
</evidence>
<dbReference type="KEGG" id="dde:Dde_0168"/>
<dbReference type="SMART" id="SM00079">
    <property type="entry name" value="PBPe"/>
    <property type="match status" value="1"/>
</dbReference>
<dbReference type="GO" id="GO:0030313">
    <property type="term" value="C:cell envelope"/>
    <property type="evidence" value="ECO:0007669"/>
    <property type="project" value="UniProtKB-SubCell"/>
</dbReference>
<protein>
    <submittedName>
        <fullName evidence="8">ABC-type transporter, periplasmic subunit family 3</fullName>
    </submittedName>
</protein>
<feature type="chain" id="PRO_5004220223" evidence="5">
    <location>
        <begin position="22"/>
        <end position="247"/>
    </location>
</feature>
<dbReference type="SMART" id="SM00062">
    <property type="entry name" value="PBPb"/>
    <property type="match status" value="1"/>
</dbReference>
<evidence type="ECO:0000259" key="6">
    <source>
        <dbReference type="SMART" id="SM00062"/>
    </source>
</evidence>
<evidence type="ECO:0000256" key="1">
    <source>
        <dbReference type="ARBA" id="ARBA00004196"/>
    </source>
</evidence>
<dbReference type="PROSITE" id="PS01039">
    <property type="entry name" value="SBP_BACTERIAL_3"/>
    <property type="match status" value="1"/>
</dbReference>
<dbReference type="SUPFAM" id="SSF53850">
    <property type="entry name" value="Periplasmic binding protein-like II"/>
    <property type="match status" value="1"/>
</dbReference>
<accession>Q317C7</accession>
<comment type="subcellular location">
    <subcellularLocation>
        <location evidence="1">Cell envelope</location>
    </subcellularLocation>
</comment>
<reference evidence="8 9" key="1">
    <citation type="journal article" date="2011" name="J. Bacteriol.">
        <title>Complete genome sequence and updated annotation of Desulfovibrio alaskensis G20.</title>
        <authorList>
            <person name="Hauser L.J."/>
            <person name="Land M.L."/>
            <person name="Brown S.D."/>
            <person name="Larimer F."/>
            <person name="Keller K.L."/>
            <person name="Rapp-Giles B.J."/>
            <person name="Price M.N."/>
            <person name="Lin M."/>
            <person name="Bruce D.C."/>
            <person name="Detter J.C."/>
            <person name="Tapia R."/>
            <person name="Han C.S."/>
            <person name="Goodwin L.A."/>
            <person name="Cheng J.F."/>
            <person name="Pitluck S."/>
            <person name="Copeland A."/>
            <person name="Lucas S."/>
            <person name="Nolan M."/>
            <person name="Lapidus A.L."/>
            <person name="Palumbo A.V."/>
            <person name="Wall J.D."/>
        </authorList>
    </citation>
    <scope>NUCLEOTIDE SEQUENCE [LARGE SCALE GENOMIC DNA]</scope>
    <source>
        <strain evidence="9">ATCC BAA 1058 / DSM 17464 / G20</strain>
    </source>
</reference>
<dbReference type="InterPro" id="IPR001638">
    <property type="entry name" value="Solute-binding_3/MltF_N"/>
</dbReference>
<comment type="similarity">
    <text evidence="2 4">Belongs to the bacterial solute-binding protein 3 family.</text>
</comment>
<dbReference type="PANTHER" id="PTHR35936">
    <property type="entry name" value="MEMBRANE-BOUND LYTIC MUREIN TRANSGLYCOSYLASE F"/>
    <property type="match status" value="1"/>
</dbReference>
<feature type="domain" description="Ionotropic glutamate receptor C-terminal" evidence="7">
    <location>
        <begin position="23"/>
        <end position="242"/>
    </location>
</feature>
<dbReference type="eggNOG" id="COG0834">
    <property type="taxonomic scope" value="Bacteria"/>
</dbReference>
<organism evidence="8 9">
    <name type="scientific">Oleidesulfovibrio alaskensis (strain ATCC BAA-1058 / DSM 17464 / G20)</name>
    <name type="common">Desulfovibrio alaskensis</name>
    <dbReference type="NCBI Taxonomy" id="207559"/>
    <lineage>
        <taxon>Bacteria</taxon>
        <taxon>Pseudomonadati</taxon>
        <taxon>Thermodesulfobacteriota</taxon>
        <taxon>Desulfovibrionia</taxon>
        <taxon>Desulfovibrionales</taxon>
        <taxon>Desulfovibrionaceae</taxon>
        <taxon>Oleidesulfovibrio</taxon>
    </lineage>
</organism>
<dbReference type="Gene3D" id="3.40.190.10">
    <property type="entry name" value="Periplasmic binding protein-like II"/>
    <property type="match status" value="2"/>
</dbReference>
<dbReference type="GO" id="GO:0015276">
    <property type="term" value="F:ligand-gated monoatomic ion channel activity"/>
    <property type="evidence" value="ECO:0007669"/>
    <property type="project" value="InterPro"/>
</dbReference>
<gene>
    <name evidence="8" type="ordered locus">Dde_0168</name>
</gene>
<feature type="signal peptide" evidence="5">
    <location>
        <begin position="1"/>
        <end position="21"/>
    </location>
</feature>
<dbReference type="InterPro" id="IPR018313">
    <property type="entry name" value="SBP_3_CS"/>
</dbReference>
<evidence type="ECO:0000313" key="9">
    <source>
        <dbReference type="Proteomes" id="UP000002710"/>
    </source>
</evidence>
<dbReference type="Proteomes" id="UP000002710">
    <property type="component" value="Chromosome"/>
</dbReference>